<protein>
    <submittedName>
        <fullName evidence="4">Putative NADPH-dependent methylglyoxal reductase GRP2</fullName>
    </submittedName>
</protein>
<feature type="domain" description="NAD-dependent epimerase/dehydratase" evidence="3">
    <location>
        <begin position="10"/>
        <end position="254"/>
    </location>
</feature>
<evidence type="ECO:0000256" key="1">
    <source>
        <dbReference type="ARBA" id="ARBA00023002"/>
    </source>
</evidence>
<keyword evidence="1" id="KW-0560">Oxidoreductase</keyword>
<dbReference type="InterPro" id="IPR036291">
    <property type="entry name" value="NAD(P)-bd_dom_sf"/>
</dbReference>
<organism evidence="4 5">
    <name type="scientific">Rhizoctonia solani</name>
    <dbReference type="NCBI Taxonomy" id="456999"/>
    <lineage>
        <taxon>Eukaryota</taxon>
        <taxon>Fungi</taxon>
        <taxon>Dikarya</taxon>
        <taxon>Basidiomycota</taxon>
        <taxon>Agaricomycotina</taxon>
        <taxon>Agaricomycetes</taxon>
        <taxon>Cantharellales</taxon>
        <taxon>Ceratobasidiaceae</taxon>
        <taxon>Rhizoctonia</taxon>
    </lineage>
</organism>
<accession>A0A0K6GFW8</accession>
<evidence type="ECO:0000313" key="4">
    <source>
        <dbReference type="EMBL" id="CUA77274.1"/>
    </source>
</evidence>
<keyword evidence="5" id="KW-1185">Reference proteome</keyword>
<dbReference type="SUPFAM" id="SSF51735">
    <property type="entry name" value="NAD(P)-binding Rossmann-fold domains"/>
    <property type="match status" value="2"/>
</dbReference>
<dbReference type="InterPro" id="IPR001509">
    <property type="entry name" value="Epimerase_deHydtase"/>
</dbReference>
<dbReference type="GO" id="GO:0016616">
    <property type="term" value="F:oxidoreductase activity, acting on the CH-OH group of donors, NAD or NADP as acceptor"/>
    <property type="evidence" value="ECO:0007669"/>
    <property type="project" value="TreeGrafter"/>
</dbReference>
<dbReference type="PANTHER" id="PTHR10366">
    <property type="entry name" value="NAD DEPENDENT EPIMERASE/DEHYDRATASE"/>
    <property type="match status" value="1"/>
</dbReference>
<evidence type="ECO:0000313" key="5">
    <source>
        <dbReference type="Proteomes" id="UP000044841"/>
    </source>
</evidence>
<dbReference type="PANTHER" id="PTHR10366:SF564">
    <property type="entry name" value="STEROL-4-ALPHA-CARBOXYLATE 3-DEHYDROGENASE, DECARBOXYLATING"/>
    <property type="match status" value="1"/>
</dbReference>
<evidence type="ECO:0000259" key="3">
    <source>
        <dbReference type="Pfam" id="PF01370"/>
    </source>
</evidence>
<proteinExistence type="inferred from homology"/>
<evidence type="ECO:0000256" key="2">
    <source>
        <dbReference type="ARBA" id="ARBA00023445"/>
    </source>
</evidence>
<dbReference type="AlphaFoldDB" id="A0A0K6GFW8"/>
<dbReference type="InterPro" id="IPR050425">
    <property type="entry name" value="NAD(P)_dehydrat-like"/>
</dbReference>
<dbReference type="Proteomes" id="UP000044841">
    <property type="component" value="Unassembled WGS sequence"/>
</dbReference>
<dbReference type="Gene3D" id="3.40.50.720">
    <property type="entry name" value="NAD(P)-binding Rossmann-like Domain"/>
    <property type="match status" value="2"/>
</dbReference>
<dbReference type="EMBL" id="CYGV01001811">
    <property type="protein sequence ID" value="CUA77274.1"/>
    <property type="molecule type" value="Genomic_DNA"/>
</dbReference>
<name>A0A0K6GFW8_9AGAM</name>
<dbReference type="Pfam" id="PF01370">
    <property type="entry name" value="Epimerase"/>
    <property type="match status" value="1"/>
</dbReference>
<gene>
    <name evidence="4" type="ORF">RSOLAG22IIIB_06616</name>
</gene>
<sequence length="436" mass="47142">MPFIQSPAKVLLTGANGYYAVYVIKELLQRGYTVVGTVRSESKGEDLVKVFSSYPGKFSYAVVPDIVKPGAFDQVLKRGNFDAVAHAASPVVVPGGTIQDFVRPAIDGTIGILESIKAHGSTVKRVVITSSVVTALSFQKGTSWNEDIVKLVEEKGENLPELMLYIYSKTLAEKAAWKWWSENEKHVNWDLATVNPCLMLGAPIHSVTSRDQLTSTNSAFSAIAAPHEDLSERPWTIIHVRDAAAIHSALFERQGSVSGRRVLLAGSEPSWQDTYDALSGFSGVPKGAPVVGTVRSSPKGEELVKLFPSHAGKISYAVVPDIVKTRAFKAGAFDQVIQESNFDAVAHAASPVVVPGGTVDDFVKPAIDGTVGILESIKTHGHTVKRVVITSSTIAVYTSQKDVKHNETHWNDQIIKLVQESGKDLPRCCSTRTPKL</sequence>
<comment type="similarity">
    <text evidence="2">Belongs to the NAD(P)-dependent epimerase/dehydratase family. Dihydroflavonol-4-reductase subfamily.</text>
</comment>
<reference evidence="4 5" key="1">
    <citation type="submission" date="2015-07" db="EMBL/GenBank/DDBJ databases">
        <authorList>
            <person name="Noorani M."/>
        </authorList>
    </citation>
    <scope>NUCLEOTIDE SEQUENCE [LARGE SCALE GENOMIC DNA]</scope>
    <source>
        <strain evidence="4">BBA 69670</strain>
    </source>
</reference>